<evidence type="ECO:0000256" key="1">
    <source>
        <dbReference type="SAM" id="Phobius"/>
    </source>
</evidence>
<name>A0A7S1L8D0_NEODS</name>
<feature type="transmembrane region" description="Helical" evidence="1">
    <location>
        <begin position="14"/>
        <end position="38"/>
    </location>
</feature>
<reference evidence="2" key="1">
    <citation type="submission" date="2021-01" db="EMBL/GenBank/DDBJ databases">
        <authorList>
            <person name="Corre E."/>
            <person name="Pelletier E."/>
            <person name="Niang G."/>
            <person name="Scheremetjew M."/>
            <person name="Finn R."/>
            <person name="Kale V."/>
            <person name="Holt S."/>
            <person name="Cochrane G."/>
            <person name="Meng A."/>
            <person name="Brown T."/>
            <person name="Cohen L."/>
        </authorList>
    </citation>
    <scope>NUCLEOTIDE SEQUENCE</scope>
    <source>
        <strain evidence="2">CCAP 1951/1</strain>
    </source>
</reference>
<dbReference type="EMBL" id="HBGF01007619">
    <property type="protein sequence ID" value="CAD9097199.1"/>
    <property type="molecule type" value="Transcribed_RNA"/>
</dbReference>
<gene>
    <name evidence="2" type="ORF">NDES1114_LOCUS5165</name>
</gene>
<feature type="transmembrane region" description="Helical" evidence="1">
    <location>
        <begin position="87"/>
        <end position="107"/>
    </location>
</feature>
<feature type="transmembrane region" description="Helical" evidence="1">
    <location>
        <begin position="59"/>
        <end position="81"/>
    </location>
</feature>
<keyword evidence="1" id="KW-0812">Transmembrane</keyword>
<accession>A0A7S1L8D0</accession>
<sequence length="433" mass="47386">MTVTARDTNEGFEVILWVTLAIAASTAVTIPLVVYRLYLRNTEEDTRHRIRHNGIVFKTVRMVLHTIGLAAFTGSMFAMILDGAIHVALPIVQLLVGGSAAVVEIWFEGRQLERLVSGKYHPQIEVQRQRDVMYASMFTLVLKDMFASALSICICVQRRESETGIFAIVFTSTLLQMLLIGLKSGTIVARPRRAGKWLCCGDEDPEAIAFQEDQHADLFDRLREIRATTVRHGASAARDPPQEALDEVANTASQPITLTFDSTDEEIAAVAGVIRKVYPQRQQYLERVTESTVAVLYSAGVTQNERLGVVAPRIRALCDADHVKTRNNVRRGAAHDGVEIDVASRVRDGSMPTDDLTTANAHRPLCVHSDTVLSLYESDTDAGCTDAQRCSASDTASNASAYIVHVDVQAACTNPEHPCSQPGQTTAHESVAS</sequence>
<dbReference type="AlphaFoldDB" id="A0A7S1L8D0"/>
<feature type="transmembrane region" description="Helical" evidence="1">
    <location>
        <begin position="164"/>
        <end position="182"/>
    </location>
</feature>
<proteinExistence type="predicted"/>
<evidence type="ECO:0000313" key="2">
    <source>
        <dbReference type="EMBL" id="CAD9097199.1"/>
    </source>
</evidence>
<keyword evidence="1" id="KW-1133">Transmembrane helix</keyword>
<protein>
    <submittedName>
        <fullName evidence="2">Uncharacterized protein</fullName>
    </submittedName>
</protein>
<organism evidence="2">
    <name type="scientific">Neobodo designis</name>
    <name type="common">Flagellated protozoan</name>
    <name type="synonym">Bodo designis</name>
    <dbReference type="NCBI Taxonomy" id="312471"/>
    <lineage>
        <taxon>Eukaryota</taxon>
        <taxon>Discoba</taxon>
        <taxon>Euglenozoa</taxon>
        <taxon>Kinetoplastea</taxon>
        <taxon>Metakinetoplastina</taxon>
        <taxon>Neobodonida</taxon>
        <taxon>Neobodo</taxon>
    </lineage>
</organism>
<keyword evidence="1" id="KW-0472">Membrane</keyword>